<evidence type="ECO:0000313" key="5">
    <source>
        <dbReference type="Proteomes" id="UP000612055"/>
    </source>
</evidence>
<dbReference type="GO" id="GO:0016636">
    <property type="term" value="F:oxidoreductase activity, acting on the CH-CH group of donors, iron-sulfur protein as acceptor"/>
    <property type="evidence" value="ECO:0007669"/>
    <property type="project" value="InterPro"/>
</dbReference>
<dbReference type="GO" id="GO:0010024">
    <property type="term" value="P:phytochromobilin biosynthetic process"/>
    <property type="evidence" value="ECO:0007669"/>
    <property type="project" value="InterPro"/>
</dbReference>
<evidence type="ECO:0000256" key="2">
    <source>
        <dbReference type="ARBA" id="ARBA00023002"/>
    </source>
</evidence>
<dbReference type="EMBL" id="JAEHOE010000015">
    <property type="protein sequence ID" value="KAG2497231.1"/>
    <property type="molecule type" value="Genomic_DNA"/>
</dbReference>
<evidence type="ECO:0000256" key="3">
    <source>
        <dbReference type="SAM" id="MobiDB-lite"/>
    </source>
</evidence>
<reference evidence="4" key="1">
    <citation type="journal article" date="2020" name="bioRxiv">
        <title>Comparative genomics of Chlamydomonas.</title>
        <authorList>
            <person name="Craig R.J."/>
            <person name="Hasan A.R."/>
            <person name="Ness R.W."/>
            <person name="Keightley P.D."/>
        </authorList>
    </citation>
    <scope>NUCLEOTIDE SEQUENCE</scope>
    <source>
        <strain evidence="4">CCAP 11/70</strain>
    </source>
</reference>
<dbReference type="AlphaFoldDB" id="A0A836C1S2"/>
<proteinExistence type="inferred from homology"/>
<evidence type="ECO:0000256" key="1">
    <source>
        <dbReference type="ARBA" id="ARBA00006908"/>
    </source>
</evidence>
<accession>A0A836C1S2</accession>
<dbReference type="OrthoDB" id="496703at2759"/>
<dbReference type="Proteomes" id="UP000612055">
    <property type="component" value="Unassembled WGS sequence"/>
</dbReference>
<gene>
    <name evidence="4" type="ORF">HYH03_004820</name>
</gene>
<evidence type="ECO:0000313" key="4">
    <source>
        <dbReference type="EMBL" id="KAG2497231.1"/>
    </source>
</evidence>
<dbReference type="GO" id="GO:0050897">
    <property type="term" value="F:cobalt ion binding"/>
    <property type="evidence" value="ECO:0007669"/>
    <property type="project" value="InterPro"/>
</dbReference>
<comment type="similarity">
    <text evidence="1">Belongs to the HY2 family.</text>
</comment>
<feature type="region of interest" description="Disordered" evidence="3">
    <location>
        <begin position="543"/>
        <end position="579"/>
    </location>
</feature>
<name>A0A836C1S2_9CHLO</name>
<evidence type="ECO:0008006" key="6">
    <source>
        <dbReference type="Google" id="ProtNLM"/>
    </source>
</evidence>
<dbReference type="PANTHER" id="PTHR34557">
    <property type="entry name" value="PHYTOCHROMOBILIN:FERREDOXIN OXIDOREDUCTASE, CHLOROPLASTIC"/>
    <property type="match status" value="1"/>
</dbReference>
<dbReference type="Pfam" id="PF05996">
    <property type="entry name" value="Fe_bilin_red"/>
    <property type="match status" value="1"/>
</dbReference>
<dbReference type="PANTHER" id="PTHR34557:SF1">
    <property type="entry name" value="PHYTOCHROMOBILIN:FERREDOXIN OXIDOREDUCTASE, CHLOROPLASTIC"/>
    <property type="match status" value="1"/>
</dbReference>
<sequence>MIPSLLAQTRAGRVGALASRPCSSRTPAAPAPIAAGACARPQHPLAPSTSGRRPSAPLHAASPASPDPASSGPAEAGPGPAVAAEVVVDDAPWSPEFIRQLVQEQEEAETEAQAEAIIEGLGVREDPEGFYNYVDRAFEEGPREVDTPMNLLLEEMTGRATIAYPAPVATEIIGMGTWRLKDMVDPMIEFLVTRIEGSWREICDTDLCLYPREAWKDRGWDLVDSADPQRELEGYSYADIPDPERGEEGYPRLQLENRVYCSKAFRKLHVEVGVRQDGLQVLHVVLYPRYNYDLPIFGLDIVMVEGRCTLAVVDCCPLARDLRLPSYYMETMATLQHTFLEGSDPSARRIPDWGAATFSKLALVISPQSPEELAGFVKYALALHRAHLSIAANVTPVLPTHPGDSKGFARLEEMLEGQKRFCDNQLVNKKTSRVLEKAFGEEWTKAYMEELMFDFNPEYEPPYFDASYERLYQYFDENPEFGALADEADALEEEALADRAMETINAAGAGEPVSQDKLQLAMKFLMESDPTFRAAMQTLQAGAGAGAKREVTKEDVERAEKELEQRLGQAFGLPTERRA</sequence>
<feature type="compositionally biased region" description="Low complexity" evidence="3">
    <location>
        <begin position="27"/>
        <end position="41"/>
    </location>
</feature>
<dbReference type="Gene3D" id="3.40.1500.20">
    <property type="match status" value="1"/>
</dbReference>
<protein>
    <recommendedName>
        <fullName evidence="6">Phycocyanobilin:ferredoxin oxidoreductase</fullName>
    </recommendedName>
</protein>
<organism evidence="4 5">
    <name type="scientific">Edaphochlamys debaryana</name>
    <dbReference type="NCBI Taxonomy" id="47281"/>
    <lineage>
        <taxon>Eukaryota</taxon>
        <taxon>Viridiplantae</taxon>
        <taxon>Chlorophyta</taxon>
        <taxon>core chlorophytes</taxon>
        <taxon>Chlorophyceae</taxon>
        <taxon>CS clade</taxon>
        <taxon>Chlamydomonadales</taxon>
        <taxon>Chlamydomonadales incertae sedis</taxon>
        <taxon>Edaphochlamys</taxon>
    </lineage>
</organism>
<keyword evidence="2" id="KW-0560">Oxidoreductase</keyword>
<dbReference type="InterPro" id="IPR009249">
    <property type="entry name" value="Ferredoxin-dep_bilin_Rdtase"/>
</dbReference>
<feature type="compositionally biased region" description="Low complexity" evidence="3">
    <location>
        <begin position="60"/>
        <end position="81"/>
    </location>
</feature>
<feature type="compositionally biased region" description="Basic and acidic residues" evidence="3">
    <location>
        <begin position="547"/>
        <end position="565"/>
    </location>
</feature>
<comment type="caution">
    <text evidence="4">The sequence shown here is derived from an EMBL/GenBank/DDBJ whole genome shotgun (WGS) entry which is preliminary data.</text>
</comment>
<keyword evidence="5" id="KW-1185">Reference proteome</keyword>
<feature type="region of interest" description="Disordered" evidence="3">
    <location>
        <begin position="1"/>
        <end position="81"/>
    </location>
</feature>